<keyword evidence="6" id="KW-0732">Signal</keyword>
<dbReference type="VEuPathDB" id="VectorBase:AAEL025136"/>
<proteinExistence type="inferred from homology"/>
<dbReference type="SMR" id="A0A1S4FTC4"/>
<evidence type="ECO:0000256" key="6">
    <source>
        <dbReference type="SAM" id="SignalP"/>
    </source>
</evidence>
<reference evidence="8 10" key="1">
    <citation type="submission" date="2017-06" db="EMBL/GenBank/DDBJ databases">
        <title>Aedes aegypti genome working group (AGWG) sequencing and assembly.</title>
        <authorList>
            <consortium name="Aedes aegypti Genome Working Group (AGWG)"/>
            <person name="Matthews B.J."/>
        </authorList>
    </citation>
    <scope>NUCLEOTIDE SEQUENCE [LARGE SCALE GENOMIC DNA]</scope>
    <source>
        <strain evidence="8 10">LVP_AGWG</strain>
    </source>
</reference>
<feature type="domain" description="OBP47-like" evidence="7">
    <location>
        <begin position="48"/>
        <end position="187"/>
    </location>
</feature>
<dbReference type="Pfam" id="PF22651">
    <property type="entry name" value="OBP47_like"/>
    <property type="match status" value="1"/>
</dbReference>
<evidence type="ECO:0000256" key="3">
    <source>
        <dbReference type="ARBA" id="ARBA00022448"/>
    </source>
</evidence>
<dbReference type="AlphaFoldDB" id="A0A1S4FTC4"/>
<dbReference type="Gene3D" id="1.10.238.270">
    <property type="match status" value="1"/>
</dbReference>
<keyword evidence="4" id="KW-0964">Secreted</keyword>
<feature type="signal peptide" evidence="6">
    <location>
        <begin position="1"/>
        <end position="20"/>
    </location>
</feature>
<feature type="chain" id="PRO_5044565981" evidence="6">
    <location>
        <begin position="21"/>
        <end position="214"/>
    </location>
</feature>
<accession>A0A1S4FTC4</accession>
<dbReference type="InterPro" id="IPR054577">
    <property type="entry name" value="OBP47-like_dom"/>
</dbReference>
<dbReference type="Proteomes" id="UP000008820">
    <property type="component" value="Chromosome 2"/>
</dbReference>
<dbReference type="PANTHER" id="PTHR21066:SF3">
    <property type="entry name" value="IP02236P"/>
    <property type="match status" value="1"/>
</dbReference>
<name>A0A1S4FTC4_AEDAE</name>
<dbReference type="EnsemblMetazoa" id="AAEL011494-RA">
    <property type="protein sequence ID" value="AAEL011494-PA"/>
    <property type="gene ID" value="AAEL011494"/>
</dbReference>
<evidence type="ECO:0000256" key="2">
    <source>
        <dbReference type="ARBA" id="ARBA00008098"/>
    </source>
</evidence>
<dbReference type="VEuPathDB" id="VectorBase:AAEL011494"/>
<comment type="subcellular location">
    <subcellularLocation>
        <location evidence="1">Secreted</location>
    </subcellularLocation>
</comment>
<gene>
    <name evidence="9" type="primary">110680868</name>
    <name evidence="8" type="synonym">5574883</name>
</gene>
<evidence type="ECO:0000313" key="9">
    <source>
        <dbReference type="EnsemblMetazoa" id="AAEL025136-PA"/>
    </source>
</evidence>
<dbReference type="EnsemblMetazoa" id="AAEL025136-RA">
    <property type="protein sequence ID" value="AAEL025136-PA"/>
    <property type="gene ID" value="AAEL025136"/>
</dbReference>
<keyword evidence="3" id="KW-0813">Transport</keyword>
<keyword evidence="5" id="KW-1015">Disulfide bond</keyword>
<evidence type="ECO:0000259" key="7">
    <source>
        <dbReference type="Pfam" id="PF22651"/>
    </source>
</evidence>
<evidence type="ECO:0000256" key="5">
    <source>
        <dbReference type="ARBA" id="ARBA00023157"/>
    </source>
</evidence>
<evidence type="ECO:0000256" key="4">
    <source>
        <dbReference type="ARBA" id="ARBA00022525"/>
    </source>
</evidence>
<reference evidence="9" key="2">
    <citation type="submission" date="2025-05" db="UniProtKB">
        <authorList>
            <consortium name="EnsemblMetazoa"/>
        </authorList>
    </citation>
    <scope>IDENTIFICATION</scope>
    <source>
        <strain evidence="9">LVP_AGWG</strain>
    </source>
</reference>
<keyword evidence="10" id="KW-1185">Reference proteome</keyword>
<evidence type="ECO:0000313" key="10">
    <source>
        <dbReference type="Proteomes" id="UP000008820"/>
    </source>
</evidence>
<organism evidence="9 10">
    <name type="scientific">Aedes aegypti</name>
    <name type="common">Yellowfever mosquito</name>
    <name type="synonym">Culex aegypti</name>
    <dbReference type="NCBI Taxonomy" id="7159"/>
    <lineage>
        <taxon>Eukaryota</taxon>
        <taxon>Metazoa</taxon>
        <taxon>Ecdysozoa</taxon>
        <taxon>Arthropoda</taxon>
        <taxon>Hexapoda</taxon>
        <taxon>Insecta</taxon>
        <taxon>Pterygota</taxon>
        <taxon>Neoptera</taxon>
        <taxon>Endopterygota</taxon>
        <taxon>Diptera</taxon>
        <taxon>Nematocera</taxon>
        <taxon>Culicoidea</taxon>
        <taxon>Culicidae</taxon>
        <taxon>Culicinae</taxon>
        <taxon>Aedini</taxon>
        <taxon>Aedes</taxon>
        <taxon>Stegomyia</taxon>
    </lineage>
</organism>
<comment type="similarity">
    <text evidence="2">Belongs to the PBP/GOBP family.</text>
</comment>
<dbReference type="OrthoDB" id="7733457at2759"/>
<sequence>MKATVTSVLVLLAISHATLADPAAPDNVPASCLNKNFNVDPFECCKTPKLLDEGTVKECVHSFPPPQNAQDEIKPDCMSECVMNSTRIFDRRQNVNDAKAMETFLEKLNGKSVWAEIVQKAVKQCLDDADNRKEEFSRDMKALQQKFPKERICSPAAGFIMECVHVSVYKNCPASIFKDNLAGCPAIKKHLNIDNCPFYTIFPEKKAPKPVKRH</sequence>
<protein>
    <submittedName>
        <fullName evidence="9">Odorant binding protein OBP48</fullName>
    </submittedName>
</protein>
<dbReference type="InterPro" id="IPR052295">
    <property type="entry name" value="Odorant-binding_protein"/>
</dbReference>
<evidence type="ECO:0000256" key="1">
    <source>
        <dbReference type="ARBA" id="ARBA00004613"/>
    </source>
</evidence>
<dbReference type="PANTHER" id="PTHR21066">
    <property type="entry name" value="ODORANT-BINDING PROTEIN 59A-RELATED"/>
    <property type="match status" value="1"/>
</dbReference>
<evidence type="ECO:0000313" key="8">
    <source>
        <dbReference type="EnsemblMetazoa" id="AAEL011494-PA"/>
    </source>
</evidence>
<dbReference type="GO" id="GO:0005576">
    <property type="term" value="C:extracellular region"/>
    <property type="evidence" value="ECO:0007669"/>
    <property type="project" value="UniProtKB-SubCell"/>
</dbReference>